<feature type="compositionally biased region" description="Low complexity" evidence="1">
    <location>
        <begin position="1"/>
        <end position="18"/>
    </location>
</feature>
<dbReference type="Proteomes" id="UP000017984">
    <property type="component" value="Chromosome"/>
</dbReference>
<keyword evidence="3" id="KW-1185">Reference proteome</keyword>
<gene>
    <name evidence="2" type="ORF">M878_10855</name>
</gene>
<dbReference type="EMBL" id="AWQX01000083">
    <property type="protein sequence ID" value="EST34247.1"/>
    <property type="molecule type" value="Genomic_DNA"/>
</dbReference>
<evidence type="ECO:0000256" key="1">
    <source>
        <dbReference type="SAM" id="MobiDB-lite"/>
    </source>
</evidence>
<proteinExistence type="predicted"/>
<accession>V6KQ79</accession>
<evidence type="ECO:0000313" key="2">
    <source>
        <dbReference type="EMBL" id="EST34247.1"/>
    </source>
</evidence>
<feature type="region of interest" description="Disordered" evidence="1">
    <location>
        <begin position="48"/>
        <end position="70"/>
    </location>
</feature>
<protein>
    <submittedName>
        <fullName evidence="2">Uncharacterized protein</fullName>
    </submittedName>
</protein>
<feature type="region of interest" description="Disordered" evidence="1">
    <location>
        <begin position="1"/>
        <end position="33"/>
    </location>
</feature>
<comment type="caution">
    <text evidence="2">The sequence shown here is derived from an EMBL/GenBank/DDBJ whole genome shotgun (WGS) entry which is preliminary data.</text>
</comment>
<reference evidence="2 3" key="1">
    <citation type="journal article" date="2014" name="Genome Announc.">
        <title>Draft Genome Sequence of Streptomyces roseochromogenes subsp. oscitans DS 12.976, Producer of the Aminocoumarin Antibiotic Clorobiocin.</title>
        <authorList>
            <person name="Ruckert C."/>
            <person name="Kalinowski J."/>
            <person name="Heide L."/>
            <person name="Apel A.K."/>
        </authorList>
    </citation>
    <scope>NUCLEOTIDE SEQUENCE [LARGE SCALE GENOMIC DNA]</scope>
    <source>
        <strain evidence="2 3">DS 12.976</strain>
    </source>
</reference>
<evidence type="ECO:0000313" key="3">
    <source>
        <dbReference type="Proteomes" id="UP000017984"/>
    </source>
</evidence>
<dbReference type="AlphaFoldDB" id="V6KQ79"/>
<name>V6KQ79_STRRC</name>
<dbReference type="PATRIC" id="fig|1352936.5.peg.2301"/>
<dbReference type="HOGENOM" id="CLU_2756246_0_0_11"/>
<organism evidence="2 3">
    <name type="scientific">Streptomyces roseochromogenus subsp. oscitans DS 12.976</name>
    <dbReference type="NCBI Taxonomy" id="1352936"/>
    <lineage>
        <taxon>Bacteria</taxon>
        <taxon>Bacillati</taxon>
        <taxon>Actinomycetota</taxon>
        <taxon>Actinomycetes</taxon>
        <taxon>Kitasatosporales</taxon>
        <taxon>Streptomycetaceae</taxon>
        <taxon>Streptomyces</taxon>
    </lineage>
</organism>
<feature type="compositionally biased region" description="Polar residues" evidence="1">
    <location>
        <begin position="59"/>
        <end position="70"/>
    </location>
</feature>
<sequence length="70" mass="7597">MKVRQTSPVTTSPVPAVVNGHGPNVGRKRWDRPAPTAIATATGRKARLALIKEPRVRPSRQSSSEARMNP</sequence>